<dbReference type="CDD" id="cd15489">
    <property type="entry name" value="PHD_SF"/>
    <property type="match status" value="1"/>
</dbReference>
<feature type="compositionally biased region" description="Polar residues" evidence="3">
    <location>
        <begin position="215"/>
        <end position="230"/>
    </location>
</feature>
<dbReference type="InterPro" id="IPR013083">
    <property type="entry name" value="Znf_RING/FYVE/PHD"/>
</dbReference>
<proteinExistence type="predicted"/>
<feature type="domain" description="Chromo" evidence="4">
    <location>
        <begin position="586"/>
        <end position="629"/>
    </location>
</feature>
<comment type="subcellular location">
    <subcellularLocation>
        <location evidence="1">Nucleus</location>
    </subcellularLocation>
</comment>
<evidence type="ECO:0000256" key="3">
    <source>
        <dbReference type="SAM" id="MobiDB-lite"/>
    </source>
</evidence>
<dbReference type="PROSITE" id="PS50013">
    <property type="entry name" value="CHROMO_2"/>
    <property type="match status" value="1"/>
</dbReference>
<keyword evidence="6" id="KW-1185">Reference proteome</keyword>
<dbReference type="PROSITE" id="PS00598">
    <property type="entry name" value="CHROMO_1"/>
    <property type="match status" value="1"/>
</dbReference>
<accession>A0ABZ1CZQ7</accession>
<protein>
    <recommendedName>
        <fullName evidence="4">Chromo domain-containing protein</fullName>
    </recommendedName>
</protein>
<sequence length="689" mass="77971">MSAALAVPLPVISGNHAKEQAFKFPSSLPAVKPFAPRPTSSPPSLTLSVTPETHTPLSTLSPSSNARLLSSTISTAHDRNASTKVSERSQSTKPNTISRTSTSPSMRVRMDEHRFDNIIGSISHLLAKQSQAIKIHHDQITSFEVYISKRLDELYQGIKHIQVIQHEDEKHLDSYIKDKIVEVSTRFHSIENNRPSQKRNKNKGKSKRKPPKAINSKTQHTSHPHYTNSHHNIDYSVSVGGILTPSSSELLVDDLINFDSPSPPLTNDLVPPNDNSFSQTAIPELLTPPTMGNQDEHPDVYGMRGTLVDQAIEKQMALLNGQSTLKEGESTVDFIFRKKLSGNKLNDNFMIDMSFLNKNETLSDPYECLGRMTELSSGVDSIPVTRTPSSQLPSGEEIGSAGPSNIVQMELNPFPMRYMREPSYQPSSMALSDVTQLTSITRGVSLIEDKILLPGEKEEESENVRKKKRKISNMGWSDTHRKKNKKRMIDNLWPGFGANTVKSRMEEIVCDTCGGRVHWVCAGLSHGKNMREAPWSCPDCLSILQNADEDRIPSIPRAQQERCLRPNCIYRSEKKIVRKYDDVNEFYMERIIGRKRIHFKPEGGALYNYLVKWYDWDIYDSTWEPARNIPDLGRWEAIFLQALKPEGSDILTKKVLLLEECSPYFDHKGRYNIELLKSLGVPKRHWWFD</sequence>
<feature type="compositionally biased region" description="Basic and acidic residues" evidence="3">
    <location>
        <begin position="76"/>
        <end position="87"/>
    </location>
</feature>
<feature type="region of interest" description="Disordered" evidence="3">
    <location>
        <begin position="33"/>
        <end position="104"/>
    </location>
</feature>
<feature type="compositionally biased region" description="Low complexity" evidence="3">
    <location>
        <begin position="42"/>
        <end position="64"/>
    </location>
</feature>
<dbReference type="EMBL" id="CP141885">
    <property type="protein sequence ID" value="WRT67111.1"/>
    <property type="molecule type" value="Genomic_DNA"/>
</dbReference>
<organism evidence="5 6">
    <name type="scientific">Kwoniella shivajii</name>
    <dbReference type="NCBI Taxonomy" id="564305"/>
    <lineage>
        <taxon>Eukaryota</taxon>
        <taxon>Fungi</taxon>
        <taxon>Dikarya</taxon>
        <taxon>Basidiomycota</taxon>
        <taxon>Agaricomycotina</taxon>
        <taxon>Tremellomycetes</taxon>
        <taxon>Tremellales</taxon>
        <taxon>Cryptococcaceae</taxon>
        <taxon>Kwoniella</taxon>
    </lineage>
</organism>
<feature type="region of interest" description="Disordered" evidence="3">
    <location>
        <begin position="379"/>
        <end position="403"/>
    </location>
</feature>
<feature type="compositionally biased region" description="Basic residues" evidence="3">
    <location>
        <begin position="196"/>
        <end position="211"/>
    </location>
</feature>
<dbReference type="InterPro" id="IPR011011">
    <property type="entry name" value="Znf_FYVE_PHD"/>
</dbReference>
<dbReference type="Gene3D" id="3.30.40.10">
    <property type="entry name" value="Zinc/RING finger domain, C3HC4 (zinc finger)"/>
    <property type="match status" value="1"/>
</dbReference>
<reference evidence="5 6" key="1">
    <citation type="submission" date="2024-01" db="EMBL/GenBank/DDBJ databases">
        <title>Comparative genomics of Cryptococcus and Kwoniella reveals pathogenesis evolution and contrasting modes of karyotype evolution via chromosome fusion or intercentromeric recombination.</title>
        <authorList>
            <person name="Coelho M.A."/>
            <person name="David-Palma M."/>
            <person name="Shea T."/>
            <person name="Bowers K."/>
            <person name="McGinley-Smith S."/>
            <person name="Mohammad A.W."/>
            <person name="Gnirke A."/>
            <person name="Yurkov A.M."/>
            <person name="Nowrousian M."/>
            <person name="Sun S."/>
            <person name="Cuomo C.A."/>
            <person name="Heitman J."/>
        </authorList>
    </citation>
    <scope>NUCLEOTIDE SEQUENCE [LARGE SCALE GENOMIC DNA]</scope>
    <source>
        <strain evidence="5">CBS 11374</strain>
    </source>
</reference>
<dbReference type="Gene3D" id="2.40.50.40">
    <property type="match status" value="1"/>
</dbReference>
<keyword evidence="2" id="KW-0539">Nucleus</keyword>
<evidence type="ECO:0000256" key="1">
    <source>
        <dbReference type="ARBA" id="ARBA00004123"/>
    </source>
</evidence>
<name>A0ABZ1CZQ7_9TREE</name>
<feature type="region of interest" description="Disordered" evidence="3">
    <location>
        <begin position="187"/>
        <end position="231"/>
    </location>
</feature>
<evidence type="ECO:0000313" key="6">
    <source>
        <dbReference type="Proteomes" id="UP001329825"/>
    </source>
</evidence>
<evidence type="ECO:0000259" key="4">
    <source>
        <dbReference type="PROSITE" id="PS50013"/>
    </source>
</evidence>
<dbReference type="InterPro" id="IPR023779">
    <property type="entry name" value="Chromodomain_CS"/>
</dbReference>
<dbReference type="InterPro" id="IPR016197">
    <property type="entry name" value="Chromo-like_dom_sf"/>
</dbReference>
<dbReference type="Proteomes" id="UP001329825">
    <property type="component" value="Chromosome 5"/>
</dbReference>
<feature type="region of interest" description="Disordered" evidence="3">
    <location>
        <begin position="457"/>
        <end position="483"/>
    </location>
</feature>
<feature type="compositionally biased region" description="Polar residues" evidence="3">
    <location>
        <begin position="379"/>
        <end position="393"/>
    </location>
</feature>
<dbReference type="GeneID" id="87956208"/>
<dbReference type="SMART" id="SM00298">
    <property type="entry name" value="CHROMO"/>
    <property type="match status" value="1"/>
</dbReference>
<dbReference type="SUPFAM" id="SSF54160">
    <property type="entry name" value="Chromo domain-like"/>
    <property type="match status" value="1"/>
</dbReference>
<evidence type="ECO:0000313" key="5">
    <source>
        <dbReference type="EMBL" id="WRT67111.1"/>
    </source>
</evidence>
<gene>
    <name evidence="5" type="ORF">IL334_004077</name>
</gene>
<dbReference type="Pfam" id="PF00385">
    <property type="entry name" value="Chromo"/>
    <property type="match status" value="1"/>
</dbReference>
<feature type="compositionally biased region" description="Polar residues" evidence="3">
    <location>
        <begin position="88"/>
        <end position="104"/>
    </location>
</feature>
<dbReference type="SUPFAM" id="SSF57903">
    <property type="entry name" value="FYVE/PHD zinc finger"/>
    <property type="match status" value="1"/>
</dbReference>
<dbReference type="RefSeq" id="XP_062791851.1">
    <property type="nucleotide sequence ID" value="XM_062935800.1"/>
</dbReference>
<evidence type="ECO:0000256" key="2">
    <source>
        <dbReference type="ARBA" id="ARBA00023242"/>
    </source>
</evidence>
<dbReference type="InterPro" id="IPR000953">
    <property type="entry name" value="Chromo/chromo_shadow_dom"/>
</dbReference>
<feature type="compositionally biased region" description="Polar residues" evidence="3">
    <location>
        <begin position="65"/>
        <end position="75"/>
    </location>
</feature>
<dbReference type="InterPro" id="IPR023780">
    <property type="entry name" value="Chromo_domain"/>
</dbReference>